<feature type="region of interest" description="Disordered" evidence="1">
    <location>
        <begin position="259"/>
        <end position="297"/>
    </location>
</feature>
<reference evidence="3" key="1">
    <citation type="journal article" date="2016" name="Nat. Commun.">
        <title>The Gonium pectorale genome demonstrates co-option of cell cycle regulation during the evolution of multicellularity.</title>
        <authorList>
            <person name="Hanschen E.R."/>
            <person name="Marriage T.N."/>
            <person name="Ferris P.J."/>
            <person name="Hamaji T."/>
            <person name="Toyoda A."/>
            <person name="Fujiyama A."/>
            <person name="Neme R."/>
            <person name="Noguchi H."/>
            <person name="Minakuchi Y."/>
            <person name="Suzuki M."/>
            <person name="Kawai-Toyooka H."/>
            <person name="Smith D.R."/>
            <person name="Sparks H."/>
            <person name="Anderson J."/>
            <person name="Bakaric R."/>
            <person name="Luria V."/>
            <person name="Karger A."/>
            <person name="Kirschner M.W."/>
            <person name="Durand P.M."/>
            <person name="Michod R.E."/>
            <person name="Nozaki H."/>
            <person name="Olson B.J."/>
        </authorList>
    </citation>
    <scope>NUCLEOTIDE SEQUENCE [LARGE SCALE GENOMIC DNA]</scope>
    <source>
        <strain evidence="3">NIES-2863</strain>
    </source>
</reference>
<comment type="caution">
    <text evidence="2">The sequence shown here is derived from an EMBL/GenBank/DDBJ whole genome shotgun (WGS) entry which is preliminary data.</text>
</comment>
<accession>A0A150G9Q9</accession>
<proteinExistence type="predicted"/>
<feature type="region of interest" description="Disordered" evidence="1">
    <location>
        <begin position="668"/>
        <end position="708"/>
    </location>
</feature>
<keyword evidence="3" id="KW-1185">Reference proteome</keyword>
<protein>
    <recommendedName>
        <fullName evidence="4">Protein kinase domain-containing protein</fullName>
    </recommendedName>
</protein>
<sequence>MPIPDEIPSYIAAPPGQHGLEVLTLSLDSSGYPAAAAATVSTAAAPTAAVLPLICADGLVGAIWLARHGAACSGGGGAATSILWSPAALQQLALCSSLALLGGDGAQRLAELCDSVQGLASAASLQQLLSSLSDGAAQRLRHRFLMDPRVAIALVPEPSATAGLMLSWGAAGSAAAAAAAAVAAVATTAPSLPLPLMDSKRSRLNTPVGGPQVPMFPLGSSEGRAAPAAEGSFASTVAGGARLLAGRAAALISRDAANAPRDRAVSDSAPQVLRAHHGGGGDAAAPGEAAGRLQSARSASRGVPRVIALSPQLMSLVDATAVAQPGGLPSGRDISGVGVARLASAPAGPSAAVAPCVALTVKPFPLAHTLLRRVVKGVTEAGSVPERPVAVAVEDVVAHLQDPRKPSRDIMLLLAAASRGTGAGGGGGSGVSASALLRTSSRDPPGHAGALSYRTAAFLADGGGGSDSGGHASRTGGGGSGGGARGVASVVLMVLPAGDGRGLFGLYAMFPQQLPLPLLRAVRSCLLELGRVAAPLVQRKLLGELGEELKTLSTGTPGSYAVLEPPSFASGVGVSGGGGDSTSCNAATLTEYFNIATTRAASAPFLATGDLTTSTPSNVLATAGAPSAMGRRSDAVRCFLAIPECRDGAAATSGSDQGSARSFLLDSRAAGSGAPPVTAPGDVTTTGGGGGMLGTTDDGRWPGLLESKNSGLQLAGGGGGVGGDGAGGGGGLALSVLSRRMSAMCLEEGSRSTTVIHVEELDPVRNTMRAQMPILVASLASSINSARLQAAVAAVTASPLGGRPRSGAFASASTAVAAAADGGGGDRCDLAQLELHKELGRGGCAVVLKGVMGTLDCAVKLMEMPEVDNDGDNDDDGGSGGAYRDLSVELDSLAPTPSARTLQSPAIGGGGGGSEDNPAAVRSHLGGGAARPAAKCANADAEAEACRRQLAARRALLRNAMELAAMSSISHPNIMQAS</sequence>
<dbReference type="AlphaFoldDB" id="A0A150G9Q9"/>
<evidence type="ECO:0000313" key="3">
    <source>
        <dbReference type="Proteomes" id="UP000075714"/>
    </source>
</evidence>
<dbReference type="STRING" id="33097.A0A150G9Q9"/>
<dbReference type="Proteomes" id="UP000075714">
    <property type="component" value="Unassembled WGS sequence"/>
</dbReference>
<evidence type="ECO:0008006" key="4">
    <source>
        <dbReference type="Google" id="ProtNLM"/>
    </source>
</evidence>
<evidence type="ECO:0000256" key="1">
    <source>
        <dbReference type="SAM" id="MobiDB-lite"/>
    </source>
</evidence>
<name>A0A150G9Q9_GONPE</name>
<organism evidence="2 3">
    <name type="scientific">Gonium pectorale</name>
    <name type="common">Green alga</name>
    <dbReference type="NCBI Taxonomy" id="33097"/>
    <lineage>
        <taxon>Eukaryota</taxon>
        <taxon>Viridiplantae</taxon>
        <taxon>Chlorophyta</taxon>
        <taxon>core chlorophytes</taxon>
        <taxon>Chlorophyceae</taxon>
        <taxon>CS clade</taxon>
        <taxon>Chlamydomonadales</taxon>
        <taxon>Volvocaceae</taxon>
        <taxon>Gonium</taxon>
    </lineage>
</organism>
<feature type="region of interest" description="Disordered" evidence="1">
    <location>
        <begin position="895"/>
        <end position="926"/>
    </location>
</feature>
<dbReference type="EMBL" id="LSYV01000048">
    <property type="protein sequence ID" value="KXZ46080.1"/>
    <property type="molecule type" value="Genomic_DNA"/>
</dbReference>
<gene>
    <name evidence="2" type="ORF">GPECTOR_47g356</name>
</gene>
<evidence type="ECO:0000313" key="2">
    <source>
        <dbReference type="EMBL" id="KXZ46080.1"/>
    </source>
</evidence>